<keyword evidence="1" id="KW-0732">Signal</keyword>
<organism evidence="3 4">
    <name type="scientific">Hansschlegelia zhihuaiae</name>
    <dbReference type="NCBI Taxonomy" id="405005"/>
    <lineage>
        <taxon>Bacteria</taxon>
        <taxon>Pseudomonadati</taxon>
        <taxon>Pseudomonadota</taxon>
        <taxon>Alphaproteobacteria</taxon>
        <taxon>Hyphomicrobiales</taxon>
        <taxon>Methylopilaceae</taxon>
        <taxon>Hansschlegelia</taxon>
    </lineage>
</organism>
<sequence length="127" mass="13939">MAFRRILLMSVFALLISALTGGSGSRSAELVMFDQPGCVWCQRFEAEVASGYANSTEGRRAPLRRVDIRAQGEAGFALAQNVRITPTFVLVDGDREVGRLTGYPGKDFFWTELAALIARLSPTPRQD</sequence>
<dbReference type="Gene3D" id="3.40.30.10">
    <property type="entry name" value="Glutaredoxin"/>
    <property type="match status" value="1"/>
</dbReference>
<evidence type="ECO:0000313" key="4">
    <source>
        <dbReference type="Proteomes" id="UP000289708"/>
    </source>
</evidence>
<protein>
    <submittedName>
        <fullName evidence="3">Transcriptional regulator</fullName>
    </submittedName>
</protein>
<accession>A0A4Q0M9K5</accession>
<keyword evidence="4" id="KW-1185">Reference proteome</keyword>
<dbReference type="InterPro" id="IPR012336">
    <property type="entry name" value="Thioredoxin-like_fold"/>
</dbReference>
<comment type="caution">
    <text evidence="3">The sequence shown here is derived from an EMBL/GenBank/DDBJ whole genome shotgun (WGS) entry which is preliminary data.</text>
</comment>
<dbReference type="InterPro" id="IPR036249">
    <property type="entry name" value="Thioredoxin-like_sf"/>
</dbReference>
<dbReference type="RefSeq" id="WP_128778852.1">
    <property type="nucleotide sequence ID" value="NZ_RYFI01000020.1"/>
</dbReference>
<dbReference type="Proteomes" id="UP000289708">
    <property type="component" value="Unassembled WGS sequence"/>
</dbReference>
<evidence type="ECO:0000313" key="3">
    <source>
        <dbReference type="EMBL" id="RXF69877.1"/>
    </source>
</evidence>
<dbReference type="Pfam" id="PF13098">
    <property type="entry name" value="Thioredoxin_2"/>
    <property type="match status" value="1"/>
</dbReference>
<feature type="chain" id="PRO_5020843556" evidence="1">
    <location>
        <begin position="29"/>
        <end position="127"/>
    </location>
</feature>
<gene>
    <name evidence="3" type="ORF">EK403_18015</name>
</gene>
<evidence type="ECO:0000256" key="1">
    <source>
        <dbReference type="SAM" id="SignalP"/>
    </source>
</evidence>
<evidence type="ECO:0000259" key="2">
    <source>
        <dbReference type="Pfam" id="PF13098"/>
    </source>
</evidence>
<dbReference type="OrthoDB" id="7362982at2"/>
<name>A0A4Q0M9K5_9HYPH</name>
<dbReference type="AlphaFoldDB" id="A0A4Q0M9K5"/>
<feature type="domain" description="Thioredoxin-like fold" evidence="2">
    <location>
        <begin position="30"/>
        <end position="104"/>
    </location>
</feature>
<reference evidence="3 4" key="1">
    <citation type="submission" date="2018-12" db="EMBL/GenBank/DDBJ databases">
        <title>bacterium Hansschlegelia zhihuaiae S113.</title>
        <authorList>
            <person name="He J."/>
        </authorList>
    </citation>
    <scope>NUCLEOTIDE SEQUENCE [LARGE SCALE GENOMIC DNA]</scope>
    <source>
        <strain evidence="3 4">S 113</strain>
    </source>
</reference>
<proteinExistence type="predicted"/>
<feature type="signal peptide" evidence="1">
    <location>
        <begin position="1"/>
        <end position="28"/>
    </location>
</feature>
<dbReference type="SUPFAM" id="SSF52833">
    <property type="entry name" value="Thioredoxin-like"/>
    <property type="match status" value="1"/>
</dbReference>
<dbReference type="EMBL" id="RYFI01000020">
    <property type="protein sequence ID" value="RXF69877.1"/>
    <property type="molecule type" value="Genomic_DNA"/>
</dbReference>